<accession>A0ABP0KK83</accession>
<dbReference type="InterPro" id="IPR006597">
    <property type="entry name" value="Sel1-like"/>
</dbReference>
<evidence type="ECO:0000256" key="1">
    <source>
        <dbReference type="ARBA" id="ARBA00008486"/>
    </source>
</evidence>
<dbReference type="Proteomes" id="UP001642464">
    <property type="component" value="Unassembled WGS sequence"/>
</dbReference>
<comment type="similarity">
    <text evidence="1">Belongs to the hcp beta-lactamase family.</text>
</comment>
<feature type="non-terminal residue" evidence="3">
    <location>
        <position position="1"/>
    </location>
</feature>
<name>A0ABP0KK83_9DINO</name>
<organism evidence="3 4">
    <name type="scientific">Durusdinium trenchii</name>
    <dbReference type="NCBI Taxonomy" id="1381693"/>
    <lineage>
        <taxon>Eukaryota</taxon>
        <taxon>Sar</taxon>
        <taxon>Alveolata</taxon>
        <taxon>Dinophyceae</taxon>
        <taxon>Suessiales</taxon>
        <taxon>Symbiodiniaceae</taxon>
        <taxon>Durusdinium</taxon>
    </lineage>
</organism>
<dbReference type="EMBL" id="CAXAMM010011652">
    <property type="protein sequence ID" value="CAK9026690.1"/>
    <property type="molecule type" value="Genomic_DNA"/>
</dbReference>
<proteinExistence type="inferred from homology"/>
<protein>
    <submittedName>
        <fullName evidence="3">Cytochrome c oxidase assembly factor 7B (Beta-lactamase hcp-like protein) (Sel1 repeat-containing protein 1B)</fullName>
    </submittedName>
</protein>
<dbReference type="SMART" id="SM00671">
    <property type="entry name" value="SEL1"/>
    <property type="match status" value="5"/>
</dbReference>
<dbReference type="InterPro" id="IPR011990">
    <property type="entry name" value="TPR-like_helical_dom_sf"/>
</dbReference>
<sequence length="219" mass="24131">ENDALRKQYWEGKKEEFESNCEDGVAGACFSLGEFYELLEKDVGKATTLYRKACDEMEHGNACFKMGQMFQGRRLGDEDEERKRQSFKYFERACKAGNSQGCANVGMALLSGFGCAKDPAKARQHLEAACGDNDALGCFNLGRLSLEGKHEGIAKEPKAAVKPMLKACNLGHPNACHTLAVMYHKGDGVPQSDQESERFRKLTMDIIKQAGKMMGATVV</sequence>
<dbReference type="PANTHER" id="PTHR13891:SF1">
    <property type="entry name" value="CYTOCHROME C OXIDASE ASSEMBLY FACTOR 7"/>
    <property type="match status" value="1"/>
</dbReference>
<keyword evidence="2" id="KW-0677">Repeat</keyword>
<reference evidence="3 4" key="1">
    <citation type="submission" date="2024-02" db="EMBL/GenBank/DDBJ databases">
        <authorList>
            <person name="Chen Y."/>
            <person name="Shah S."/>
            <person name="Dougan E. K."/>
            <person name="Thang M."/>
            <person name="Chan C."/>
        </authorList>
    </citation>
    <scope>NUCLEOTIDE SEQUENCE [LARGE SCALE GENOMIC DNA]</scope>
</reference>
<dbReference type="InterPro" id="IPR040239">
    <property type="entry name" value="HcpB-like"/>
</dbReference>
<evidence type="ECO:0000313" key="3">
    <source>
        <dbReference type="EMBL" id="CAK9026690.1"/>
    </source>
</evidence>
<evidence type="ECO:0000313" key="4">
    <source>
        <dbReference type="Proteomes" id="UP001642464"/>
    </source>
</evidence>
<evidence type="ECO:0000256" key="2">
    <source>
        <dbReference type="ARBA" id="ARBA00022737"/>
    </source>
</evidence>
<dbReference type="Pfam" id="PF08238">
    <property type="entry name" value="Sel1"/>
    <property type="match status" value="5"/>
</dbReference>
<gene>
    <name evidence="3" type="ORF">SCF082_LOCUS17614</name>
</gene>
<keyword evidence="4" id="KW-1185">Reference proteome</keyword>
<dbReference type="Gene3D" id="1.25.40.10">
    <property type="entry name" value="Tetratricopeptide repeat domain"/>
    <property type="match status" value="2"/>
</dbReference>
<dbReference type="SUPFAM" id="SSF81901">
    <property type="entry name" value="HCP-like"/>
    <property type="match status" value="2"/>
</dbReference>
<comment type="caution">
    <text evidence="3">The sequence shown here is derived from an EMBL/GenBank/DDBJ whole genome shotgun (WGS) entry which is preliminary data.</text>
</comment>
<dbReference type="PANTHER" id="PTHR13891">
    <property type="entry name" value="CYTOCHROME C OXIDASE ASSEMBLY FACTOR 7"/>
    <property type="match status" value="1"/>
</dbReference>